<dbReference type="Gramene" id="Pp3c7_11880V3.1">
    <property type="protein sequence ID" value="Pp3c7_11880V3.1"/>
    <property type="gene ID" value="Pp3c7_11880"/>
</dbReference>
<dbReference type="InterPro" id="IPR050891">
    <property type="entry name" value="TatD-type_Hydrolase"/>
</dbReference>
<keyword evidence="3" id="KW-0479">Metal-binding</keyword>
<dbReference type="InterPro" id="IPR032466">
    <property type="entry name" value="Metal_Hydrolase"/>
</dbReference>
<protein>
    <recommendedName>
        <fullName evidence="8">TatD related DNase</fullName>
    </recommendedName>
</protein>
<sequence>MRPFNIILCFAADIGANLTDGMFSGSYHGKKCPPPDLVHVLQRAWDAGLIRIIVTGGSLKESKEALSLTDIDDRLFFTVRCTEFEESGDSEKHLQDLLQLTIDGVARGKLVSVAWTMIASNFVSAETQRRYFERQFEIAEATKLPMFLHMRAAASDFLDIIKCNQHRFIAGVVHSFTGTS</sequence>
<dbReference type="SUPFAM" id="SSF51556">
    <property type="entry name" value="Metallo-dependent hydrolases"/>
    <property type="match status" value="1"/>
</dbReference>
<comment type="similarity">
    <text evidence="1">Belongs to the metallo-dependent hydrolases superfamily. TatD-type hydrolase family.</text>
</comment>
<reference evidence="5 7" key="2">
    <citation type="journal article" date="2018" name="Plant J.">
        <title>The Physcomitrella patens chromosome-scale assembly reveals moss genome structure and evolution.</title>
        <authorList>
            <person name="Lang D."/>
            <person name="Ullrich K.K."/>
            <person name="Murat F."/>
            <person name="Fuchs J."/>
            <person name="Jenkins J."/>
            <person name="Haas F.B."/>
            <person name="Piednoel M."/>
            <person name="Gundlach H."/>
            <person name="Van Bel M."/>
            <person name="Meyberg R."/>
            <person name="Vives C."/>
            <person name="Morata J."/>
            <person name="Symeonidi A."/>
            <person name="Hiss M."/>
            <person name="Muchero W."/>
            <person name="Kamisugi Y."/>
            <person name="Saleh O."/>
            <person name="Blanc G."/>
            <person name="Decker E.L."/>
            <person name="van Gessel N."/>
            <person name="Grimwood J."/>
            <person name="Hayes R.D."/>
            <person name="Graham S.W."/>
            <person name="Gunter L.E."/>
            <person name="McDaniel S.F."/>
            <person name="Hoernstein S.N.W."/>
            <person name="Larsson A."/>
            <person name="Li F.W."/>
            <person name="Perroud P.F."/>
            <person name="Phillips J."/>
            <person name="Ranjan P."/>
            <person name="Rokshar D.S."/>
            <person name="Rothfels C.J."/>
            <person name="Schneider L."/>
            <person name="Shu S."/>
            <person name="Stevenson D.W."/>
            <person name="Thummler F."/>
            <person name="Tillich M."/>
            <person name="Villarreal Aguilar J.C."/>
            <person name="Widiez T."/>
            <person name="Wong G.K."/>
            <person name="Wymore A."/>
            <person name="Zhang Y."/>
            <person name="Zimmer A.D."/>
            <person name="Quatrano R.S."/>
            <person name="Mayer K.F.X."/>
            <person name="Goodstein D."/>
            <person name="Casacuberta J.M."/>
            <person name="Vandepoele K."/>
            <person name="Reski R."/>
            <person name="Cuming A.C."/>
            <person name="Tuskan G.A."/>
            <person name="Maumus F."/>
            <person name="Salse J."/>
            <person name="Schmutz J."/>
            <person name="Rensing S.A."/>
        </authorList>
    </citation>
    <scope>NUCLEOTIDE SEQUENCE [LARGE SCALE GENOMIC DNA]</scope>
    <source>
        <strain evidence="6 7">cv. Gransden 2004</strain>
    </source>
</reference>
<dbReference type="Pfam" id="PF01026">
    <property type="entry name" value="TatD_DNase"/>
    <property type="match status" value="1"/>
</dbReference>
<keyword evidence="7" id="KW-1185">Reference proteome</keyword>
<dbReference type="Proteomes" id="UP000006727">
    <property type="component" value="Chromosome 7"/>
</dbReference>
<dbReference type="GO" id="GO:0046872">
    <property type="term" value="F:metal ion binding"/>
    <property type="evidence" value="ECO:0007669"/>
    <property type="project" value="UniProtKB-KW"/>
</dbReference>
<evidence type="ECO:0000256" key="1">
    <source>
        <dbReference type="ARBA" id="ARBA00009275"/>
    </source>
</evidence>
<evidence type="ECO:0000313" key="5">
    <source>
        <dbReference type="EMBL" id="PNR51101.1"/>
    </source>
</evidence>
<dbReference type="InParanoid" id="A0A2K1KBE9"/>
<dbReference type="STRING" id="3218.A0A2K1KBE9"/>
<evidence type="ECO:0000313" key="6">
    <source>
        <dbReference type="EnsemblPlants" id="Pp3c7_11880V3.1"/>
    </source>
</evidence>
<dbReference type="PANTHER" id="PTHR10060:SF15">
    <property type="entry name" value="DEOXYRIBONUCLEASE TATDN1"/>
    <property type="match status" value="1"/>
</dbReference>
<evidence type="ECO:0000313" key="7">
    <source>
        <dbReference type="Proteomes" id="UP000006727"/>
    </source>
</evidence>
<dbReference type="EnsemblPlants" id="Pp3c7_11880V3.1">
    <property type="protein sequence ID" value="Pp3c7_11880V3.1"/>
    <property type="gene ID" value="Pp3c7_11880"/>
</dbReference>
<dbReference type="InterPro" id="IPR001130">
    <property type="entry name" value="TatD-like"/>
</dbReference>
<evidence type="ECO:0000256" key="2">
    <source>
        <dbReference type="ARBA" id="ARBA00022722"/>
    </source>
</evidence>
<dbReference type="PANTHER" id="PTHR10060">
    <property type="entry name" value="TATD FAMILY DEOXYRIBONUCLEASE"/>
    <property type="match status" value="1"/>
</dbReference>
<keyword evidence="2" id="KW-0540">Nuclease</keyword>
<evidence type="ECO:0008006" key="8">
    <source>
        <dbReference type="Google" id="ProtNLM"/>
    </source>
</evidence>
<dbReference type="Gene3D" id="3.20.20.140">
    <property type="entry name" value="Metal-dependent hydrolases"/>
    <property type="match status" value="1"/>
</dbReference>
<evidence type="ECO:0000256" key="4">
    <source>
        <dbReference type="ARBA" id="ARBA00022801"/>
    </source>
</evidence>
<accession>A0A2K1KBE9</accession>
<dbReference type="EMBL" id="ABEU02000007">
    <property type="protein sequence ID" value="PNR51101.1"/>
    <property type="molecule type" value="Genomic_DNA"/>
</dbReference>
<name>A0A2K1KBE9_PHYPA</name>
<reference evidence="5 7" key="1">
    <citation type="journal article" date="2008" name="Science">
        <title>The Physcomitrella genome reveals evolutionary insights into the conquest of land by plants.</title>
        <authorList>
            <person name="Rensing S."/>
            <person name="Lang D."/>
            <person name="Zimmer A."/>
            <person name="Terry A."/>
            <person name="Salamov A."/>
            <person name="Shapiro H."/>
            <person name="Nishiyama T."/>
            <person name="Perroud P.-F."/>
            <person name="Lindquist E."/>
            <person name="Kamisugi Y."/>
            <person name="Tanahashi T."/>
            <person name="Sakakibara K."/>
            <person name="Fujita T."/>
            <person name="Oishi K."/>
            <person name="Shin-I T."/>
            <person name="Kuroki Y."/>
            <person name="Toyoda A."/>
            <person name="Suzuki Y."/>
            <person name="Hashimoto A."/>
            <person name="Yamaguchi K."/>
            <person name="Sugano A."/>
            <person name="Kohara Y."/>
            <person name="Fujiyama A."/>
            <person name="Anterola A."/>
            <person name="Aoki S."/>
            <person name="Ashton N."/>
            <person name="Barbazuk W.B."/>
            <person name="Barker E."/>
            <person name="Bennetzen J."/>
            <person name="Bezanilla M."/>
            <person name="Blankenship R."/>
            <person name="Cho S.H."/>
            <person name="Dutcher S."/>
            <person name="Estelle M."/>
            <person name="Fawcett J.A."/>
            <person name="Gundlach H."/>
            <person name="Hanada K."/>
            <person name="Heyl A."/>
            <person name="Hicks K.A."/>
            <person name="Hugh J."/>
            <person name="Lohr M."/>
            <person name="Mayer K."/>
            <person name="Melkozernov A."/>
            <person name="Murata T."/>
            <person name="Nelson D."/>
            <person name="Pils B."/>
            <person name="Prigge M."/>
            <person name="Reiss B."/>
            <person name="Renner T."/>
            <person name="Rombauts S."/>
            <person name="Rushton P."/>
            <person name="Sanderfoot A."/>
            <person name="Schween G."/>
            <person name="Shiu S.-H."/>
            <person name="Stueber K."/>
            <person name="Theodoulou F.L."/>
            <person name="Tu H."/>
            <person name="Van de Peer Y."/>
            <person name="Verrier P.J."/>
            <person name="Waters E."/>
            <person name="Wood A."/>
            <person name="Yang L."/>
            <person name="Cove D."/>
            <person name="Cuming A."/>
            <person name="Hasebe M."/>
            <person name="Lucas S."/>
            <person name="Mishler D.B."/>
            <person name="Reski R."/>
            <person name="Grigoriev I."/>
            <person name="Quatrano R.S."/>
            <person name="Boore J.L."/>
        </authorList>
    </citation>
    <scope>NUCLEOTIDE SEQUENCE [LARGE SCALE GENOMIC DNA]</scope>
    <source>
        <strain evidence="6 7">cv. Gransden 2004</strain>
    </source>
</reference>
<keyword evidence="4" id="KW-0378">Hydrolase</keyword>
<reference evidence="6" key="3">
    <citation type="submission" date="2020-12" db="UniProtKB">
        <authorList>
            <consortium name="EnsemblPlants"/>
        </authorList>
    </citation>
    <scope>IDENTIFICATION</scope>
</reference>
<proteinExistence type="inferred from homology"/>
<gene>
    <name evidence="5" type="ORF">PHYPA_010287</name>
</gene>
<dbReference type="GO" id="GO:0008296">
    <property type="term" value="F:3'-5'-DNA exonuclease activity"/>
    <property type="evidence" value="ECO:0000318"/>
    <property type="project" value="GO_Central"/>
</dbReference>
<dbReference type="AlphaFoldDB" id="A0A2K1KBE9"/>
<organism evidence="5">
    <name type="scientific">Physcomitrium patens</name>
    <name type="common">Spreading-leaved earth moss</name>
    <name type="synonym">Physcomitrella patens</name>
    <dbReference type="NCBI Taxonomy" id="3218"/>
    <lineage>
        <taxon>Eukaryota</taxon>
        <taxon>Viridiplantae</taxon>
        <taxon>Streptophyta</taxon>
        <taxon>Embryophyta</taxon>
        <taxon>Bryophyta</taxon>
        <taxon>Bryophytina</taxon>
        <taxon>Bryopsida</taxon>
        <taxon>Funariidae</taxon>
        <taxon>Funariales</taxon>
        <taxon>Funariaceae</taxon>
        <taxon>Physcomitrium</taxon>
    </lineage>
</organism>
<evidence type="ECO:0000256" key="3">
    <source>
        <dbReference type="ARBA" id="ARBA00022723"/>
    </source>
</evidence>